<dbReference type="SUPFAM" id="SSF49879">
    <property type="entry name" value="SMAD/FHA domain"/>
    <property type="match status" value="1"/>
</dbReference>
<evidence type="ECO:0000259" key="1">
    <source>
        <dbReference type="PROSITE" id="PS50006"/>
    </source>
</evidence>
<dbReference type="CDD" id="cd00060">
    <property type="entry name" value="FHA"/>
    <property type="match status" value="1"/>
</dbReference>
<dbReference type="Pfam" id="PF00498">
    <property type="entry name" value="FHA"/>
    <property type="match status" value="1"/>
</dbReference>
<evidence type="ECO:0000313" key="2">
    <source>
        <dbReference type="EMBL" id="VAW99200.1"/>
    </source>
</evidence>
<sequence>MAKLIMTLDGAIIREFMVDKDSISVGRKHGNDIQLNDLTVSGRHALISVVNEKIFVDDLGSTNGTLLNGGRVSKSVLQHGDVVQIGNYQFTYFENEEEDYEPTMFLRAEIEDTQILQSNPPKSTDAKGEPLAAVKILNGPLKTKVLELRKPFNTLGFNGIKMAMIARTIEGYSISSIKNTKLRRSNDIPSVNGTQIESDSHVLKDHDIIELVGTQMEFFFIN</sequence>
<dbReference type="PROSITE" id="PS50006">
    <property type="entry name" value="FHA_DOMAIN"/>
    <property type="match status" value="1"/>
</dbReference>
<accession>A0A3B1AC96</accession>
<organism evidence="2">
    <name type="scientific">hydrothermal vent metagenome</name>
    <dbReference type="NCBI Taxonomy" id="652676"/>
    <lineage>
        <taxon>unclassified sequences</taxon>
        <taxon>metagenomes</taxon>
        <taxon>ecological metagenomes</taxon>
    </lineage>
</organism>
<proteinExistence type="predicted"/>
<dbReference type="InterPro" id="IPR050923">
    <property type="entry name" value="Cell_Proc_Reg/RNA_Proc"/>
</dbReference>
<reference evidence="2" key="1">
    <citation type="submission" date="2018-06" db="EMBL/GenBank/DDBJ databases">
        <authorList>
            <person name="Zhirakovskaya E."/>
        </authorList>
    </citation>
    <scope>NUCLEOTIDE SEQUENCE</scope>
</reference>
<protein>
    <recommendedName>
        <fullName evidence="1">FHA domain-containing protein</fullName>
    </recommendedName>
</protein>
<gene>
    <name evidence="2" type="ORF">MNBD_GAMMA21-2697</name>
</gene>
<dbReference type="InterPro" id="IPR008984">
    <property type="entry name" value="SMAD_FHA_dom_sf"/>
</dbReference>
<dbReference type="Gene3D" id="2.60.200.20">
    <property type="match status" value="1"/>
</dbReference>
<dbReference type="SMART" id="SM00240">
    <property type="entry name" value="FHA"/>
    <property type="match status" value="1"/>
</dbReference>
<dbReference type="InterPro" id="IPR000253">
    <property type="entry name" value="FHA_dom"/>
</dbReference>
<feature type="domain" description="FHA" evidence="1">
    <location>
        <begin position="23"/>
        <end position="72"/>
    </location>
</feature>
<name>A0A3B1AC96_9ZZZZ</name>
<dbReference type="PANTHER" id="PTHR23308">
    <property type="entry name" value="NUCLEAR INHIBITOR OF PROTEIN PHOSPHATASE-1"/>
    <property type="match status" value="1"/>
</dbReference>
<dbReference type="EMBL" id="UOFR01000066">
    <property type="protein sequence ID" value="VAW99200.1"/>
    <property type="molecule type" value="Genomic_DNA"/>
</dbReference>
<dbReference type="AlphaFoldDB" id="A0A3B1AC96"/>